<dbReference type="AlphaFoldDB" id="A0A0A9H2K8"/>
<dbReference type="EMBL" id="GBRH01170813">
    <property type="protein sequence ID" value="JAE27083.1"/>
    <property type="molecule type" value="Transcribed_RNA"/>
</dbReference>
<feature type="region of interest" description="Disordered" evidence="1">
    <location>
        <begin position="1"/>
        <end position="34"/>
    </location>
</feature>
<sequence length="34" mass="3661">MSLLKSMSGSQSKTRAGTYTEKGLNSTETLVLQL</sequence>
<name>A0A0A9H2K8_ARUDO</name>
<evidence type="ECO:0000256" key="1">
    <source>
        <dbReference type="SAM" id="MobiDB-lite"/>
    </source>
</evidence>
<organism evidence="2">
    <name type="scientific">Arundo donax</name>
    <name type="common">Giant reed</name>
    <name type="synonym">Donax arundinaceus</name>
    <dbReference type="NCBI Taxonomy" id="35708"/>
    <lineage>
        <taxon>Eukaryota</taxon>
        <taxon>Viridiplantae</taxon>
        <taxon>Streptophyta</taxon>
        <taxon>Embryophyta</taxon>
        <taxon>Tracheophyta</taxon>
        <taxon>Spermatophyta</taxon>
        <taxon>Magnoliopsida</taxon>
        <taxon>Liliopsida</taxon>
        <taxon>Poales</taxon>
        <taxon>Poaceae</taxon>
        <taxon>PACMAD clade</taxon>
        <taxon>Arundinoideae</taxon>
        <taxon>Arundineae</taxon>
        <taxon>Arundo</taxon>
    </lineage>
</organism>
<evidence type="ECO:0000313" key="2">
    <source>
        <dbReference type="EMBL" id="JAE27083.1"/>
    </source>
</evidence>
<protein>
    <submittedName>
        <fullName evidence="2">Uncharacterized protein</fullName>
    </submittedName>
</protein>
<accession>A0A0A9H2K8</accession>
<reference evidence="2" key="2">
    <citation type="journal article" date="2015" name="Data Brief">
        <title>Shoot transcriptome of the giant reed, Arundo donax.</title>
        <authorList>
            <person name="Barrero R.A."/>
            <person name="Guerrero F.D."/>
            <person name="Moolhuijzen P."/>
            <person name="Goolsby J.A."/>
            <person name="Tidwell J."/>
            <person name="Bellgard S.E."/>
            <person name="Bellgard M.I."/>
        </authorList>
    </citation>
    <scope>NUCLEOTIDE SEQUENCE</scope>
    <source>
        <tissue evidence="2">Shoot tissue taken approximately 20 cm above the soil surface</tissue>
    </source>
</reference>
<reference evidence="2" key="1">
    <citation type="submission" date="2014-09" db="EMBL/GenBank/DDBJ databases">
        <authorList>
            <person name="Magalhaes I.L.F."/>
            <person name="Oliveira U."/>
            <person name="Santos F.R."/>
            <person name="Vidigal T.H.D.A."/>
            <person name="Brescovit A.D."/>
            <person name="Santos A.J."/>
        </authorList>
    </citation>
    <scope>NUCLEOTIDE SEQUENCE</scope>
    <source>
        <tissue evidence="2">Shoot tissue taken approximately 20 cm above the soil surface</tissue>
    </source>
</reference>
<proteinExistence type="predicted"/>